<dbReference type="OrthoDB" id="673863at2"/>
<proteinExistence type="predicted"/>
<dbReference type="InterPro" id="IPR029044">
    <property type="entry name" value="Nucleotide-diphossugar_trans"/>
</dbReference>
<dbReference type="EMBL" id="OMOD01000157">
    <property type="protein sequence ID" value="SPF45879.1"/>
    <property type="molecule type" value="Genomic_DNA"/>
</dbReference>
<evidence type="ECO:0000313" key="1">
    <source>
        <dbReference type="EMBL" id="SPF45879.1"/>
    </source>
</evidence>
<evidence type="ECO:0000313" key="2">
    <source>
        <dbReference type="Proteomes" id="UP000238701"/>
    </source>
</evidence>
<dbReference type="SUPFAM" id="SSF53448">
    <property type="entry name" value="Nucleotide-diphospho-sugar transferases"/>
    <property type="match status" value="1"/>
</dbReference>
<protein>
    <recommendedName>
        <fullName evidence="3">Glycosyl transferase family 8</fullName>
    </recommendedName>
</protein>
<dbReference type="Gene3D" id="3.90.550.10">
    <property type="entry name" value="Spore Coat Polysaccharide Biosynthesis Protein SpsA, Chain A"/>
    <property type="match status" value="1"/>
</dbReference>
<sequence>MKAERSFLAVSSREGGGAVDCIYVTASTHDARYTRICVASIRYFYPEVSIRLLAGGRLQRGLAYELRRYWDVGVADIPAGDYGWGFVKLEPLFGPPGERFLVLDSDTVLAGPVLEAFTESRAPFLVDEEEQAEADTKRLYYDWQKVRRFDPNAQPPQFVFNSGQWFGTAGVLTRHDFEPWIEWTMPRRTSPPEHFMSGEQGLLNYILNQKAMLEGLAVERRNIMRWPPRSMQGVNLESVSRRAAPPVVIHWAGAAKTRRRRDMIGVDLLAHFERAYYQRLPGGVLRRLFVVSNNYLVRTLPGRVLAKLQLRKRLAYFRTRPLEPGV</sequence>
<name>A0A2U3L272_9BACT</name>
<evidence type="ECO:0008006" key="3">
    <source>
        <dbReference type="Google" id="ProtNLM"/>
    </source>
</evidence>
<dbReference type="AlphaFoldDB" id="A0A2U3L272"/>
<reference evidence="2" key="1">
    <citation type="submission" date="2018-02" db="EMBL/GenBank/DDBJ databases">
        <authorList>
            <person name="Hausmann B."/>
        </authorList>
    </citation>
    <scope>NUCLEOTIDE SEQUENCE [LARGE SCALE GENOMIC DNA]</scope>
    <source>
        <strain evidence="2">Peat soil MAG SbA1</strain>
    </source>
</reference>
<gene>
    <name evidence="1" type="ORF">SBA1_610009</name>
</gene>
<dbReference type="Proteomes" id="UP000238701">
    <property type="component" value="Unassembled WGS sequence"/>
</dbReference>
<accession>A0A2U3L272</accession>
<organism evidence="1 2">
    <name type="scientific">Candidatus Sulfotelmatobacter kueseliae</name>
    <dbReference type="NCBI Taxonomy" id="2042962"/>
    <lineage>
        <taxon>Bacteria</taxon>
        <taxon>Pseudomonadati</taxon>
        <taxon>Acidobacteriota</taxon>
        <taxon>Terriglobia</taxon>
        <taxon>Terriglobales</taxon>
        <taxon>Candidatus Korobacteraceae</taxon>
        <taxon>Candidatus Sulfotelmatobacter</taxon>
    </lineage>
</organism>